<dbReference type="AlphaFoldDB" id="V6F337"/>
<dbReference type="eggNOG" id="COG5490">
    <property type="taxonomic scope" value="Bacteria"/>
</dbReference>
<keyword evidence="3" id="KW-1185">Reference proteome</keyword>
<sequence>MAATTIDHVTATAKGNVEKISSDAKYNAKAISKSGAIALDGFQELARAYQELAARNVEKMGDALKEMSTVKTPAEFFEVQQRLIKESFDAAVSDSRAIAELTASVLSASTEPMQKRLQEV</sequence>
<dbReference type="HOGENOM" id="CLU_169002_0_0_5"/>
<organism evidence="2 3">
    <name type="scientific">Magnetospirillum gryphiswaldense (strain DSM 6361 / JCM 21280 / NBRC 15271 / MSR-1)</name>
    <dbReference type="NCBI Taxonomy" id="431944"/>
    <lineage>
        <taxon>Bacteria</taxon>
        <taxon>Pseudomonadati</taxon>
        <taxon>Pseudomonadota</taxon>
        <taxon>Alphaproteobacteria</taxon>
        <taxon>Rhodospirillales</taxon>
        <taxon>Rhodospirillaceae</taxon>
        <taxon>Magnetospirillum</taxon>
    </lineage>
</organism>
<dbReference type="Pfam" id="PF09361">
    <property type="entry name" value="Phasin_2"/>
    <property type="match status" value="1"/>
</dbReference>
<dbReference type="InterPro" id="IPR010127">
    <property type="entry name" value="Phasin_subfam-1"/>
</dbReference>
<evidence type="ECO:0000259" key="1">
    <source>
        <dbReference type="Pfam" id="PF09361"/>
    </source>
</evidence>
<name>V6F337_MAGGM</name>
<protein>
    <recommendedName>
        <fullName evidence="1">Phasin domain-containing protein</fullName>
    </recommendedName>
</protein>
<proteinExistence type="predicted"/>
<accession>V6F337</accession>
<dbReference type="InterPro" id="IPR018968">
    <property type="entry name" value="Phasin"/>
</dbReference>
<evidence type="ECO:0000313" key="3">
    <source>
        <dbReference type="Proteomes" id="UP000018922"/>
    </source>
</evidence>
<reference evidence="2 3" key="1">
    <citation type="journal article" date="2014" name="Genome Announc.">
        <title>Complete genome sequence of Magnetospirillum gryphiswaldense MSR-1.</title>
        <authorList>
            <person name="Wang X."/>
            <person name="Wang Q."/>
            <person name="Zhang W."/>
            <person name="Wang Y."/>
            <person name="Li L."/>
            <person name="Wen T."/>
            <person name="Zhang T."/>
            <person name="Zhang Y."/>
            <person name="Xu J."/>
            <person name="Hu J."/>
            <person name="Li S."/>
            <person name="Liu L."/>
            <person name="Liu J."/>
            <person name="Jiang W."/>
            <person name="Tian J."/>
            <person name="Li Y."/>
            <person name="Schuler D."/>
            <person name="Wang L."/>
            <person name="Li J."/>
        </authorList>
    </citation>
    <scope>NUCLEOTIDE SEQUENCE [LARGE SCALE GENOMIC DNA]</scope>
    <source>
        <strain evidence="3">DSM 6361 / JCM 21280 / NBRC 15271 / MSR-1</strain>
    </source>
</reference>
<dbReference type="Proteomes" id="UP000018922">
    <property type="component" value="Chromosome I"/>
</dbReference>
<evidence type="ECO:0000313" key="2">
    <source>
        <dbReference type="EMBL" id="CDK98893.1"/>
    </source>
</evidence>
<feature type="domain" description="Phasin" evidence="1">
    <location>
        <begin position="18"/>
        <end position="116"/>
    </location>
</feature>
<gene>
    <name evidence="2" type="ordered locus">MGMSRv2__1678</name>
</gene>
<dbReference type="EMBL" id="HG794546">
    <property type="protein sequence ID" value="CDK98893.1"/>
    <property type="molecule type" value="Genomic_DNA"/>
</dbReference>
<dbReference type="NCBIfam" id="TIGR01841">
    <property type="entry name" value="phasin"/>
    <property type="match status" value="1"/>
</dbReference>
<dbReference type="KEGG" id="mgy:MGMSRv2__1678"/>